<name>A0A9N8YQ10_9GLOM</name>
<dbReference type="AlphaFoldDB" id="A0A9N8YQ10"/>
<evidence type="ECO:0000259" key="4">
    <source>
        <dbReference type="PROSITE" id="PS01031"/>
    </source>
</evidence>
<evidence type="ECO:0000313" key="5">
    <source>
        <dbReference type="EMBL" id="CAG8439399.1"/>
    </source>
</evidence>
<evidence type="ECO:0000313" key="6">
    <source>
        <dbReference type="Proteomes" id="UP000789831"/>
    </source>
</evidence>
<dbReference type="EMBL" id="CAJVPL010000056">
    <property type="protein sequence ID" value="CAG8439399.1"/>
    <property type="molecule type" value="Genomic_DNA"/>
</dbReference>
<sequence length="165" mass="18432">MSYQNPNSGSDEHPVIRKYETQFRNLFSDLANDFRGQLGSAGGVRGIGNELINQTFGGASGPAIDIYEGENEWIAHVEVAGVPRENITLDVHGQELVISGEYKEHKDLSSHNILRKERKSGSFKRSVTIPLGYKTEDIDAHYQDGILTVKIPRNHAFQPKRISIK</sequence>
<proteinExistence type="inferred from homology"/>
<dbReference type="CDD" id="cd06464">
    <property type="entry name" value="ACD_sHsps-like"/>
    <property type="match status" value="1"/>
</dbReference>
<dbReference type="Gene3D" id="2.60.40.790">
    <property type="match status" value="1"/>
</dbReference>
<feature type="domain" description="SHSP" evidence="4">
    <location>
        <begin position="55"/>
        <end position="165"/>
    </location>
</feature>
<keyword evidence="1" id="KW-0346">Stress response</keyword>
<dbReference type="PANTHER" id="PTHR11527">
    <property type="entry name" value="HEAT-SHOCK PROTEIN 20 FAMILY MEMBER"/>
    <property type="match status" value="1"/>
</dbReference>
<dbReference type="Pfam" id="PF00011">
    <property type="entry name" value="HSP20"/>
    <property type="match status" value="1"/>
</dbReference>
<organism evidence="5 6">
    <name type="scientific">Ambispora gerdemannii</name>
    <dbReference type="NCBI Taxonomy" id="144530"/>
    <lineage>
        <taxon>Eukaryota</taxon>
        <taxon>Fungi</taxon>
        <taxon>Fungi incertae sedis</taxon>
        <taxon>Mucoromycota</taxon>
        <taxon>Glomeromycotina</taxon>
        <taxon>Glomeromycetes</taxon>
        <taxon>Archaeosporales</taxon>
        <taxon>Ambisporaceae</taxon>
        <taxon>Ambispora</taxon>
    </lineage>
</organism>
<dbReference type="Proteomes" id="UP000789831">
    <property type="component" value="Unassembled WGS sequence"/>
</dbReference>
<gene>
    <name evidence="5" type="ORF">AGERDE_LOCUS937</name>
</gene>
<comment type="caution">
    <text evidence="5">The sequence shown here is derived from an EMBL/GenBank/DDBJ whole genome shotgun (WGS) entry which is preliminary data.</text>
</comment>
<reference evidence="5" key="1">
    <citation type="submission" date="2021-06" db="EMBL/GenBank/DDBJ databases">
        <authorList>
            <person name="Kallberg Y."/>
            <person name="Tangrot J."/>
            <person name="Rosling A."/>
        </authorList>
    </citation>
    <scope>NUCLEOTIDE SEQUENCE</scope>
    <source>
        <strain evidence="5">MT106</strain>
    </source>
</reference>
<dbReference type="PROSITE" id="PS01031">
    <property type="entry name" value="SHSP"/>
    <property type="match status" value="1"/>
</dbReference>
<dbReference type="SUPFAM" id="SSF49764">
    <property type="entry name" value="HSP20-like chaperones"/>
    <property type="match status" value="1"/>
</dbReference>
<dbReference type="InterPro" id="IPR031107">
    <property type="entry name" value="Small_HSP"/>
</dbReference>
<protein>
    <submittedName>
        <fullName evidence="5">1788_t:CDS:1</fullName>
    </submittedName>
</protein>
<comment type="similarity">
    <text evidence="2 3">Belongs to the small heat shock protein (HSP20) family.</text>
</comment>
<evidence type="ECO:0000256" key="2">
    <source>
        <dbReference type="PROSITE-ProRule" id="PRU00285"/>
    </source>
</evidence>
<keyword evidence="6" id="KW-1185">Reference proteome</keyword>
<accession>A0A9N8YQ10</accession>
<evidence type="ECO:0000256" key="3">
    <source>
        <dbReference type="RuleBase" id="RU003616"/>
    </source>
</evidence>
<dbReference type="OrthoDB" id="1431247at2759"/>
<dbReference type="InterPro" id="IPR008978">
    <property type="entry name" value="HSP20-like_chaperone"/>
</dbReference>
<dbReference type="InterPro" id="IPR002068">
    <property type="entry name" value="A-crystallin/Hsp20_dom"/>
</dbReference>
<evidence type="ECO:0000256" key="1">
    <source>
        <dbReference type="ARBA" id="ARBA00023016"/>
    </source>
</evidence>